<evidence type="ECO:0000313" key="12">
    <source>
        <dbReference type="Proteomes" id="UP000510660"/>
    </source>
</evidence>
<comment type="cofactor">
    <cofactor evidence="1">
        <name>FAD</name>
        <dbReference type="ChEBI" id="CHEBI:57692"/>
    </cofactor>
</comment>
<feature type="transmembrane region" description="Helical" evidence="9">
    <location>
        <begin position="97"/>
        <end position="120"/>
    </location>
</feature>
<evidence type="ECO:0000256" key="7">
    <source>
        <dbReference type="ARBA" id="ARBA00023004"/>
    </source>
</evidence>
<evidence type="ECO:0000256" key="3">
    <source>
        <dbReference type="ARBA" id="ARBA00022714"/>
    </source>
</evidence>
<keyword evidence="7" id="KW-0408">Iron</keyword>
<dbReference type="SUPFAM" id="SSF52343">
    <property type="entry name" value="Ferredoxin reductase-like, C-terminal NADP-linked domain"/>
    <property type="match status" value="1"/>
</dbReference>
<keyword evidence="3" id="KW-0001">2Fe-2S</keyword>
<evidence type="ECO:0000256" key="9">
    <source>
        <dbReference type="SAM" id="Phobius"/>
    </source>
</evidence>
<dbReference type="Pfam" id="PF08022">
    <property type="entry name" value="FAD_binding_8"/>
    <property type="match status" value="1"/>
</dbReference>
<dbReference type="InterPro" id="IPR017927">
    <property type="entry name" value="FAD-bd_FR_type"/>
</dbReference>
<feature type="transmembrane region" description="Helical" evidence="9">
    <location>
        <begin position="30"/>
        <end position="51"/>
    </location>
</feature>
<organism evidence="11 12">
    <name type="scientific">Lactobacillus crispatus</name>
    <dbReference type="NCBI Taxonomy" id="47770"/>
    <lineage>
        <taxon>Bacteria</taxon>
        <taxon>Bacillati</taxon>
        <taxon>Bacillota</taxon>
        <taxon>Bacilli</taxon>
        <taxon>Lactobacillales</taxon>
        <taxon>Lactobacillaceae</taxon>
        <taxon>Lactobacillus</taxon>
    </lineage>
</organism>
<dbReference type="PANTHER" id="PTHR47354:SF8">
    <property type="entry name" value="1,2-PHENYLACETYL-COA EPOXIDASE, SUBUNIT E"/>
    <property type="match status" value="1"/>
</dbReference>
<dbReference type="GO" id="GO:0016491">
    <property type="term" value="F:oxidoreductase activity"/>
    <property type="evidence" value="ECO:0007669"/>
    <property type="project" value="UniProtKB-KW"/>
</dbReference>
<dbReference type="GO" id="GO:0050660">
    <property type="term" value="F:flavin adenine dinucleotide binding"/>
    <property type="evidence" value="ECO:0007669"/>
    <property type="project" value="TreeGrafter"/>
</dbReference>
<keyword evidence="9" id="KW-0812">Transmembrane</keyword>
<proteinExistence type="predicted"/>
<feature type="transmembrane region" description="Helical" evidence="9">
    <location>
        <begin position="72"/>
        <end position="91"/>
    </location>
</feature>
<evidence type="ECO:0000259" key="10">
    <source>
        <dbReference type="PROSITE" id="PS51384"/>
    </source>
</evidence>
<evidence type="ECO:0000256" key="2">
    <source>
        <dbReference type="ARBA" id="ARBA00022630"/>
    </source>
</evidence>
<dbReference type="InterPro" id="IPR017938">
    <property type="entry name" value="Riboflavin_synthase-like_b-brl"/>
</dbReference>
<keyword evidence="8" id="KW-0411">Iron-sulfur</keyword>
<name>A0A7H9EBI2_9LACO</name>
<feature type="domain" description="FAD-binding FR-type" evidence="10">
    <location>
        <begin position="128"/>
        <end position="227"/>
    </location>
</feature>
<dbReference type="InterPro" id="IPR050415">
    <property type="entry name" value="MRET"/>
</dbReference>
<dbReference type="Gene3D" id="3.40.50.80">
    <property type="entry name" value="Nucleotide-binding domain of ferredoxin-NADP reductase (FNR) module"/>
    <property type="match status" value="1"/>
</dbReference>
<keyword evidence="9" id="KW-0472">Membrane</keyword>
<dbReference type="AlphaFoldDB" id="A0A7H9EBI2"/>
<keyword evidence="6" id="KW-0560">Oxidoreductase</keyword>
<reference evidence="11 12" key="1">
    <citation type="submission" date="2020-01" db="EMBL/GenBank/DDBJ databases">
        <title>Complete and circular genome sequences of six lactobacillus isolates from horses.</title>
        <authorList>
            <person name="Hassan H.M."/>
        </authorList>
    </citation>
    <scope>NUCLEOTIDE SEQUENCE [LARGE SCALE GENOMIC DNA]</scope>
    <source>
        <strain evidence="11 12">1D</strain>
    </source>
</reference>
<dbReference type="Gene3D" id="2.40.30.10">
    <property type="entry name" value="Translation factors"/>
    <property type="match status" value="1"/>
</dbReference>
<dbReference type="Proteomes" id="UP000510660">
    <property type="component" value="Chromosome"/>
</dbReference>
<keyword evidence="4" id="KW-0479">Metal-binding</keyword>
<dbReference type="GO" id="GO:0046872">
    <property type="term" value="F:metal ion binding"/>
    <property type="evidence" value="ECO:0007669"/>
    <property type="project" value="UniProtKB-KW"/>
</dbReference>
<accession>A0A7H9EBI2</accession>
<dbReference type="EMBL" id="CP047415">
    <property type="protein sequence ID" value="QLL75051.1"/>
    <property type="molecule type" value="Genomic_DNA"/>
</dbReference>
<dbReference type="GO" id="GO:0051537">
    <property type="term" value="F:2 iron, 2 sulfur cluster binding"/>
    <property type="evidence" value="ECO:0007669"/>
    <property type="project" value="UniProtKB-KW"/>
</dbReference>
<dbReference type="PANTHER" id="PTHR47354">
    <property type="entry name" value="NADH OXIDOREDUCTASE HCR"/>
    <property type="match status" value="1"/>
</dbReference>
<evidence type="ECO:0000256" key="5">
    <source>
        <dbReference type="ARBA" id="ARBA00022827"/>
    </source>
</evidence>
<keyword evidence="2" id="KW-0285">Flavoprotein</keyword>
<evidence type="ECO:0000313" key="11">
    <source>
        <dbReference type="EMBL" id="QLL75051.1"/>
    </source>
</evidence>
<keyword evidence="5" id="KW-0274">FAD</keyword>
<dbReference type="InterPro" id="IPR039261">
    <property type="entry name" value="FNR_nucleotide-bd"/>
</dbReference>
<sequence length="346" mass="39186">MLAVFALVAATIHKFTSSSYHAIIRNTGNIAWYLAIFLLVYAIFFLSGWLSDRSNAIRNLKAKLEKAFNHQFSVWIHRLNFVVIGLIWLHVNVIPRIANISYFLIVFDIYTLVFITAYAYQKFISDADMRNSGTVKENIPLTPNIQKFTIDLNKTAKPYHAGDFYFVSFRGKGISSEAHPFSVMTRPSKHEVGFIIHQVGDFTKKITHVSPGTKVHLDGPYGLFNSEVEETNGPVILYAIGTGIAPLISLAEEYARKKALHIIWSTSSSEDYFNLRLDQLEQNGVKVDKKQHRFSDEELNTILTNEEKANGKFFIVGSAPIILTVKEKLKQLGIKDSNLIDEHLTM</sequence>
<dbReference type="InterPro" id="IPR013112">
    <property type="entry name" value="FAD-bd_8"/>
</dbReference>
<gene>
    <name evidence="11" type="ORF">GTO85_07160</name>
</gene>
<keyword evidence="9" id="KW-1133">Transmembrane helix</keyword>
<protein>
    <submittedName>
        <fullName evidence="11">Ferric reductase</fullName>
    </submittedName>
</protein>
<dbReference type="SUPFAM" id="SSF63380">
    <property type="entry name" value="Riboflavin synthase domain-like"/>
    <property type="match status" value="1"/>
</dbReference>
<evidence type="ECO:0000256" key="6">
    <source>
        <dbReference type="ARBA" id="ARBA00023002"/>
    </source>
</evidence>
<evidence type="ECO:0000256" key="8">
    <source>
        <dbReference type="ARBA" id="ARBA00023014"/>
    </source>
</evidence>
<evidence type="ECO:0000256" key="4">
    <source>
        <dbReference type="ARBA" id="ARBA00022723"/>
    </source>
</evidence>
<dbReference type="PROSITE" id="PS51384">
    <property type="entry name" value="FAD_FR"/>
    <property type="match status" value="1"/>
</dbReference>
<evidence type="ECO:0000256" key="1">
    <source>
        <dbReference type="ARBA" id="ARBA00001974"/>
    </source>
</evidence>